<dbReference type="NCBIfam" id="NF041244">
    <property type="entry name" value="IglI_fam"/>
    <property type="match status" value="1"/>
</dbReference>
<feature type="compositionally biased region" description="Basic and acidic residues" evidence="1">
    <location>
        <begin position="338"/>
        <end position="351"/>
    </location>
</feature>
<dbReference type="EMBL" id="CP002872">
    <property type="protein sequence ID" value="AEI36839.1"/>
    <property type="molecule type" value="Genomic_DNA"/>
</dbReference>
<proteinExistence type="predicted"/>
<reference evidence="2" key="1">
    <citation type="submission" date="2011-05" db="EMBL/GenBank/DDBJ databases">
        <authorList>
            <person name="Kuske C.R."/>
            <person name="Challacombe J.F."/>
            <person name="Siddaramappa S."/>
            <person name="Petersen J.M."/>
            <person name="Bruce D.C."/>
        </authorList>
    </citation>
    <scope>NUCLEOTIDE SEQUENCE</scope>
    <source>
        <strain evidence="2">TX077308</strain>
    </source>
</reference>
<keyword evidence="3" id="KW-1185">Reference proteome</keyword>
<evidence type="ECO:0008006" key="4">
    <source>
        <dbReference type="Google" id="ProtNLM"/>
    </source>
</evidence>
<evidence type="ECO:0000313" key="2">
    <source>
        <dbReference type="EMBL" id="AEI36839.1"/>
    </source>
</evidence>
<name>A0ABN3ZP67_FRAST</name>
<feature type="region of interest" description="Disordered" evidence="1">
    <location>
        <begin position="331"/>
        <end position="351"/>
    </location>
</feature>
<accession>A0ABN3ZP67</accession>
<dbReference type="RefSeq" id="WP_013923665.1">
    <property type="nucleotide sequence ID" value="NC_015696.1"/>
</dbReference>
<organism evidence="2 3">
    <name type="scientific">Francisella salina</name>
    <dbReference type="NCBI Taxonomy" id="573569"/>
    <lineage>
        <taxon>Bacteria</taxon>
        <taxon>Pseudomonadati</taxon>
        <taxon>Pseudomonadota</taxon>
        <taxon>Gammaproteobacteria</taxon>
        <taxon>Thiotrichales</taxon>
        <taxon>Francisellaceae</taxon>
        <taxon>Francisella</taxon>
    </lineage>
</organism>
<evidence type="ECO:0000313" key="3">
    <source>
        <dbReference type="Proteomes" id="UP000000490"/>
    </source>
</evidence>
<gene>
    <name evidence="2" type="ordered locus">F7308_1915</name>
</gene>
<evidence type="ECO:0000256" key="1">
    <source>
        <dbReference type="SAM" id="MobiDB-lite"/>
    </source>
</evidence>
<sequence length="351" mass="40898">MSKSREDLKKLFDFSDGWNVCKRSNFEILNESTEYVDENNFQEVIRCITEYIEEEKVLDIQLICIYFQAYSNINRSADDFVTIFEVLEKIINSYDQLSPLNKKDTIILKSILALLNSSNDVINYYYPDFLDTQAEQIINSLSQIQDYLTNNIRDLDLINFNKVRSELVATISKFIIKSESSEEEAKQESHTEELKDKEISKQDESFKNFNLESTSSFYWQNLMLKLARFDKLINLSDESSKFELALLFDSIQNEIDNFNPIKYFPNEFEILLKSVTSDTYTEMTNIIGSSKGSPLWDFMLQKVETNISIRPESEALQLGTVDVVDSSANNGYSEEEDFLGREEQNHNDWID</sequence>
<protein>
    <recommendedName>
        <fullName evidence="4">ImpA N-terminal domain-containing protein</fullName>
    </recommendedName>
</protein>
<dbReference type="Proteomes" id="UP000000490">
    <property type="component" value="Chromosome"/>
</dbReference>